<feature type="transmembrane region" description="Helical" evidence="1">
    <location>
        <begin position="21"/>
        <end position="43"/>
    </location>
</feature>
<keyword evidence="3" id="KW-1185">Reference proteome</keyword>
<feature type="transmembrane region" description="Helical" evidence="1">
    <location>
        <begin position="142"/>
        <end position="163"/>
    </location>
</feature>
<dbReference type="Proteomes" id="UP000199527">
    <property type="component" value="Unassembled WGS sequence"/>
</dbReference>
<dbReference type="InterPro" id="IPR007498">
    <property type="entry name" value="PqiA-like"/>
</dbReference>
<keyword evidence="1" id="KW-0472">Membrane</keyword>
<keyword evidence="1" id="KW-1133">Transmembrane helix</keyword>
<organism evidence="2 3">
    <name type="scientific">Ferrimonas sediminum</name>
    <dbReference type="NCBI Taxonomy" id="718193"/>
    <lineage>
        <taxon>Bacteria</taxon>
        <taxon>Pseudomonadati</taxon>
        <taxon>Pseudomonadota</taxon>
        <taxon>Gammaproteobacteria</taxon>
        <taxon>Alteromonadales</taxon>
        <taxon>Ferrimonadaceae</taxon>
        <taxon>Ferrimonas</taxon>
    </lineage>
</organism>
<protein>
    <submittedName>
        <fullName evidence="2">Paraquat-inducible protein A</fullName>
    </submittedName>
</protein>
<evidence type="ECO:0000256" key="1">
    <source>
        <dbReference type="SAM" id="Phobius"/>
    </source>
</evidence>
<dbReference type="EMBL" id="FNEM01000012">
    <property type="protein sequence ID" value="SDJ70942.1"/>
    <property type="molecule type" value="Genomic_DNA"/>
</dbReference>
<proteinExistence type="predicted"/>
<keyword evidence="1" id="KW-0812">Transmembrane</keyword>
<name>A0A1G8VY23_9GAMM</name>
<sequence>MRLFCPRCQSRLADSPYCDHSALAALALTALILFIPANLLPILEVNLLGSVRQATIAFGAVITFEQGFWLVGTAIFTAGVLAPLLVLISILGQLILLKLKIGKSLARQLIKWHPMLDQIAMLEVYLISFLVAAFKLGDFADLHYGAGTFCFMLLFVITFYVQYEYNHDLMWQRYDQTYRQ</sequence>
<dbReference type="Pfam" id="PF04403">
    <property type="entry name" value="PqiA"/>
    <property type="match status" value="1"/>
</dbReference>
<feature type="transmembrane region" description="Helical" evidence="1">
    <location>
        <begin position="68"/>
        <end position="97"/>
    </location>
</feature>
<reference evidence="3" key="1">
    <citation type="submission" date="2016-10" db="EMBL/GenBank/DDBJ databases">
        <authorList>
            <person name="Varghese N."/>
            <person name="Submissions S."/>
        </authorList>
    </citation>
    <scope>NUCLEOTIDE SEQUENCE [LARGE SCALE GENOMIC DNA]</scope>
    <source>
        <strain evidence="3">DSM 23317</strain>
    </source>
</reference>
<evidence type="ECO:0000313" key="3">
    <source>
        <dbReference type="Proteomes" id="UP000199527"/>
    </source>
</evidence>
<accession>A0A1G8VY23</accession>
<dbReference type="RefSeq" id="WP_245709949.1">
    <property type="nucleotide sequence ID" value="NZ_FNEM01000012.1"/>
</dbReference>
<evidence type="ECO:0000313" key="2">
    <source>
        <dbReference type="EMBL" id="SDJ70942.1"/>
    </source>
</evidence>
<dbReference type="AlphaFoldDB" id="A0A1G8VY23"/>
<feature type="transmembrane region" description="Helical" evidence="1">
    <location>
        <begin position="118"/>
        <end position="136"/>
    </location>
</feature>
<gene>
    <name evidence="2" type="ORF">SAMN04488540_11229</name>
</gene>